<dbReference type="RefSeq" id="WP_036438542.1">
    <property type="nucleotide sequence ID" value="NZ_CP033021.1"/>
</dbReference>
<evidence type="ECO:0000256" key="2">
    <source>
        <dbReference type="ARBA" id="ARBA00022475"/>
    </source>
</evidence>
<dbReference type="GO" id="GO:0005886">
    <property type="term" value="C:plasma membrane"/>
    <property type="evidence" value="ECO:0007669"/>
    <property type="project" value="UniProtKB-SubCell"/>
</dbReference>
<evidence type="ECO:0000256" key="9">
    <source>
        <dbReference type="SAM" id="SignalP"/>
    </source>
</evidence>
<dbReference type="NCBIfam" id="NF033817">
    <property type="entry name" value="Mplas_variab_LP"/>
    <property type="match status" value="1"/>
</dbReference>
<keyword evidence="2" id="KW-1003">Cell membrane</keyword>
<dbReference type="EMBL" id="CP033021">
    <property type="protein sequence ID" value="AYN65380.1"/>
    <property type="molecule type" value="Genomic_DNA"/>
</dbReference>
<evidence type="ECO:0000256" key="4">
    <source>
        <dbReference type="ARBA" id="ARBA00022737"/>
    </source>
</evidence>
<keyword evidence="5" id="KW-0472">Membrane</keyword>
<feature type="chain" id="PRO_5018974106" description="Variable surface lipoprotein" evidence="9">
    <location>
        <begin position="21"/>
        <end position="755"/>
    </location>
</feature>
<feature type="compositionally biased region" description="Basic and acidic residues" evidence="8">
    <location>
        <begin position="32"/>
        <end position="48"/>
    </location>
</feature>
<comment type="subcellular location">
    <subcellularLocation>
        <location evidence="1">Cell membrane</location>
        <topology evidence="1">Lipid-anchor</topology>
    </subcellularLocation>
</comment>
<evidence type="ECO:0000313" key="10">
    <source>
        <dbReference type="EMBL" id="AYN65380.1"/>
    </source>
</evidence>
<dbReference type="Proteomes" id="UP000029712">
    <property type="component" value="Chromosome"/>
</dbReference>
<feature type="region of interest" description="Disordered" evidence="8">
    <location>
        <begin position="32"/>
        <end position="75"/>
    </location>
</feature>
<keyword evidence="4" id="KW-0677">Repeat</keyword>
<organism evidence="10 11">
    <name type="scientific">Metamycoplasma hominis</name>
    <name type="common">Mycoplasma hominis</name>
    <dbReference type="NCBI Taxonomy" id="2098"/>
    <lineage>
        <taxon>Bacteria</taxon>
        <taxon>Bacillati</taxon>
        <taxon>Mycoplasmatota</taxon>
        <taxon>Mycoplasmoidales</taxon>
        <taxon>Metamycoplasmataceae</taxon>
        <taxon>Metamycoplasma</taxon>
    </lineage>
</organism>
<protein>
    <recommendedName>
        <fullName evidence="12">Variable surface lipoprotein</fullName>
    </recommendedName>
</protein>
<evidence type="ECO:0000256" key="1">
    <source>
        <dbReference type="ARBA" id="ARBA00004193"/>
    </source>
</evidence>
<proteinExistence type="predicted"/>
<accession>A0A454C9K5</accession>
<keyword evidence="3 9" id="KW-0732">Signal</keyword>
<evidence type="ECO:0000313" key="11">
    <source>
        <dbReference type="Proteomes" id="UP000029712"/>
    </source>
</evidence>
<dbReference type="PROSITE" id="PS51257">
    <property type="entry name" value="PROKAR_LIPOPROTEIN"/>
    <property type="match status" value="1"/>
</dbReference>
<evidence type="ECO:0000256" key="8">
    <source>
        <dbReference type="SAM" id="MobiDB-lite"/>
    </source>
</evidence>
<dbReference type="OrthoDB" id="395661at2"/>
<feature type="signal peptide" evidence="9">
    <location>
        <begin position="1"/>
        <end position="20"/>
    </location>
</feature>
<keyword evidence="7" id="KW-0449">Lipoprotein</keyword>
<evidence type="ECO:0000256" key="3">
    <source>
        <dbReference type="ARBA" id="ARBA00022729"/>
    </source>
</evidence>
<evidence type="ECO:0008006" key="12">
    <source>
        <dbReference type="Google" id="ProtNLM"/>
    </source>
</evidence>
<evidence type="ECO:0000256" key="7">
    <source>
        <dbReference type="ARBA" id="ARBA00023288"/>
    </source>
</evidence>
<keyword evidence="6" id="KW-0564">Palmitate</keyword>
<reference evidence="10 11" key="2">
    <citation type="submission" date="2018-10" db="EMBL/GenBank/DDBJ databases">
        <title>Detection and isolation of Mycoplasma hominis as a predominant microorganism from pelvic cavity of patient with salpingitis and tubo-ovarian abscess.</title>
        <authorList>
            <person name="Guschin A.E."/>
            <person name="Khayrullina G.A."/>
            <person name="Rakovskaya I.V."/>
            <person name="Shelenkov A.A."/>
            <person name="Shagin D.A."/>
        </authorList>
    </citation>
    <scope>NUCLEOTIDE SEQUENCE [LARGE SCALE GENOMIC DNA]</scope>
    <source>
        <strain evidence="11">TOA</strain>
    </source>
</reference>
<dbReference type="AlphaFoldDB" id="A0A454C9K5"/>
<feature type="compositionally biased region" description="Basic and acidic residues" evidence="8">
    <location>
        <begin position="62"/>
        <end position="75"/>
    </location>
</feature>
<gene>
    <name evidence="10" type="ORF">KN71_001555</name>
</gene>
<name>A0A454C9K5_METHO</name>
<sequence>MKKHTKILLALGSVATSVFAIPLVAAGCVKTKKPEVKPEDPKKPEDKPGTTPEVKPGTTPEVKPEETNENDADKYGEESISKITWNAENLEFIKKVLNNLDRYKILFERNNKNIMAFEGAYDFKNQEFAIAKWNSKSGASVQLVNSEKPLRSGDKLNSKLLLTKDEKGNFILKYKVAIFKQNGKHIISNKVYESNLGNLDSGLDQVSEEDFKEVSKNLVFDYPNKQETYIKDADTSKVFLKTIKENFSIVKDSLKITKNTGEDGTYDLSVLYYLSYKNKQISSQKYIYEIKGFKLTPELQEKIDKARKELKDQIEKTDVLVANAKSYQDILKNKQINNFDKKPNFAVQGYDQASYSVALSNLKVEDKKITLTLTLSSLLNKEISESKTIEVKLDKFANGLDNIALLSSEKQDELLNKALETSIYPFYSKDKYYISKKSIDKLENKSYWINNKNSEINYTLGELKFEGDKCLINLTVSFKDYENSTKKSKFVEIDLSKLGVDEYNKIRKQNNETEIDDQQAPTSTIEDQDVKELNKDAFLKYFKENKDKLSNDEVKNISTFMFVEKLKNISLLSKDIEKEMIEKGDNYISVQNFDYDKTTLKLKHSMFAFEYTKHMVNLQNVYIFSFPKIENNKVKSIRVSIVSIQDFQNNDFSNMSSKRVNVNEKINEDKNFMQKIVLKEHFGKLVTVKYIGDKKTVDEAIKDDISKFEYKLPEELTFEKISVKKHTNKGKEYIKYTITAKWNGIEVEFINKISL</sequence>
<reference evidence="10 11" key="1">
    <citation type="submission" date="2014-08" db="EMBL/GenBank/DDBJ databases">
        <authorList>
            <person name="Kuleshov K."/>
            <person name="Dedkov V."/>
            <person name="Markelov M."/>
            <person name="Pimkina E."/>
        </authorList>
    </citation>
    <scope>NUCLEOTIDE SEQUENCE [LARGE SCALE GENOMIC DNA]</scope>
    <source>
        <strain evidence="11">TOA</strain>
    </source>
</reference>
<evidence type="ECO:0000256" key="5">
    <source>
        <dbReference type="ARBA" id="ARBA00023136"/>
    </source>
</evidence>
<dbReference type="InterPro" id="IPR049890">
    <property type="entry name" value="VlpA-F-like_signal"/>
</dbReference>
<evidence type="ECO:0000256" key="6">
    <source>
        <dbReference type="ARBA" id="ARBA00023139"/>
    </source>
</evidence>